<dbReference type="Proteomes" id="UP001162162">
    <property type="component" value="Unassembled WGS sequence"/>
</dbReference>
<gene>
    <name evidence="1" type="ORF">NQ318_002160</name>
</gene>
<dbReference type="InterPro" id="IPR050863">
    <property type="entry name" value="CenT-Element_Derived"/>
</dbReference>
<evidence type="ECO:0008006" key="3">
    <source>
        <dbReference type="Google" id="ProtNLM"/>
    </source>
</evidence>
<proteinExistence type="predicted"/>
<protein>
    <recommendedName>
        <fullName evidence="3">HTH CENPB-type domain-containing protein</fullName>
    </recommendedName>
</protein>
<keyword evidence="2" id="KW-1185">Reference proteome</keyword>
<dbReference type="GO" id="GO:0003677">
    <property type="term" value="F:DNA binding"/>
    <property type="evidence" value="ECO:0007669"/>
    <property type="project" value="TreeGrafter"/>
</dbReference>
<comment type="caution">
    <text evidence="1">The sequence shown here is derived from an EMBL/GenBank/DDBJ whole genome shotgun (WGS) entry which is preliminary data.</text>
</comment>
<reference evidence="1" key="1">
    <citation type="journal article" date="2023" name="Insect Mol. Biol.">
        <title>Genome sequencing provides insights into the evolution of gene families encoding plant cell wall-degrading enzymes in longhorned beetles.</title>
        <authorList>
            <person name="Shin N.R."/>
            <person name="Okamura Y."/>
            <person name="Kirsch R."/>
            <person name="Pauchet Y."/>
        </authorList>
    </citation>
    <scope>NUCLEOTIDE SEQUENCE</scope>
    <source>
        <strain evidence="1">AMC_N1</strain>
    </source>
</reference>
<sequence>MAGRDWLHTFMTRNNISIRKPEATSINRITAFNKTEISLFFELLGQLMEKHRFVAKNIYNCDETGISTVQTPGKLLATKGQKKVGSITSWERGKSITLLCAMSAAVGYIPPMFIFPRKRLTLYSRRMVQQDNDWINEHEHIFVEWLAHFKQHAKPSADELILLILDNHARHISLSV</sequence>
<evidence type="ECO:0000313" key="2">
    <source>
        <dbReference type="Proteomes" id="UP001162162"/>
    </source>
</evidence>
<dbReference type="AlphaFoldDB" id="A0AAV8XFV3"/>
<organism evidence="1 2">
    <name type="scientific">Aromia moschata</name>
    <dbReference type="NCBI Taxonomy" id="1265417"/>
    <lineage>
        <taxon>Eukaryota</taxon>
        <taxon>Metazoa</taxon>
        <taxon>Ecdysozoa</taxon>
        <taxon>Arthropoda</taxon>
        <taxon>Hexapoda</taxon>
        <taxon>Insecta</taxon>
        <taxon>Pterygota</taxon>
        <taxon>Neoptera</taxon>
        <taxon>Endopterygota</taxon>
        <taxon>Coleoptera</taxon>
        <taxon>Polyphaga</taxon>
        <taxon>Cucujiformia</taxon>
        <taxon>Chrysomeloidea</taxon>
        <taxon>Cerambycidae</taxon>
        <taxon>Cerambycinae</taxon>
        <taxon>Callichromatini</taxon>
        <taxon>Aromia</taxon>
    </lineage>
</organism>
<evidence type="ECO:0000313" key="1">
    <source>
        <dbReference type="EMBL" id="KAJ8937646.1"/>
    </source>
</evidence>
<name>A0AAV8XFV3_9CUCU</name>
<dbReference type="EMBL" id="JAPWTK010000632">
    <property type="protein sequence ID" value="KAJ8937646.1"/>
    <property type="molecule type" value="Genomic_DNA"/>
</dbReference>
<dbReference type="PANTHER" id="PTHR19303:SF74">
    <property type="entry name" value="POGO TRANSPOSABLE ELEMENT WITH KRAB DOMAIN"/>
    <property type="match status" value="1"/>
</dbReference>
<dbReference type="PANTHER" id="PTHR19303">
    <property type="entry name" value="TRANSPOSON"/>
    <property type="match status" value="1"/>
</dbReference>
<accession>A0AAV8XFV3</accession>
<dbReference type="GO" id="GO:0005634">
    <property type="term" value="C:nucleus"/>
    <property type="evidence" value="ECO:0007669"/>
    <property type="project" value="TreeGrafter"/>
</dbReference>